<dbReference type="OrthoDB" id="5511940at2"/>
<dbReference type="RefSeq" id="WP_084388137.1">
    <property type="nucleotide sequence ID" value="NZ_CP043420.1"/>
</dbReference>
<evidence type="ECO:0000259" key="6">
    <source>
        <dbReference type="Pfam" id="PF01272"/>
    </source>
</evidence>
<dbReference type="PANTHER" id="PTHR30437:SF6">
    <property type="entry name" value="TRANSCRIPTION ELONGATION FACTOR GREB"/>
    <property type="match status" value="1"/>
</dbReference>
<dbReference type="GO" id="GO:0003746">
    <property type="term" value="F:translation elongation factor activity"/>
    <property type="evidence" value="ECO:0007669"/>
    <property type="project" value="UniProtKB-KW"/>
</dbReference>
<dbReference type="InterPro" id="IPR006358">
    <property type="entry name" value="Tscrpt_elong_fac_GreB"/>
</dbReference>
<dbReference type="FunFam" id="3.10.50.30:FF:000001">
    <property type="entry name" value="Transcription elongation factor GreA"/>
    <property type="match status" value="1"/>
</dbReference>
<dbReference type="AlphaFoldDB" id="A0A5C1A0K7"/>
<feature type="domain" description="Transcription elongation factor GreA/GreB C-terminal" evidence="6">
    <location>
        <begin position="102"/>
        <end position="174"/>
    </location>
</feature>
<evidence type="ECO:0000259" key="7">
    <source>
        <dbReference type="Pfam" id="PF03449"/>
    </source>
</evidence>
<dbReference type="Pfam" id="PF03449">
    <property type="entry name" value="GreA_GreB_N"/>
    <property type="match status" value="1"/>
</dbReference>
<dbReference type="Gene3D" id="3.10.50.30">
    <property type="entry name" value="Transcription elongation factor, GreA/GreB, C-terminal domain"/>
    <property type="match status" value="1"/>
</dbReference>
<accession>A0A5C1A0K7</accession>
<sequence>MKGRNMTRWRDPAKDPRQEKKTNLITAKGYADMQGLLDHLVRERRPELSRKTGEAAAQGDRSENADYTYNKKALNATISKIAWLQRRLDDLTVVDRLPEDLERIFFSAWVTLEDDDGEEMTVRIVGPDETDNRRHWISVDAPLARALLGKRLDDDVTVDAPGGEQHYIVTEIDYFKDDHRR</sequence>
<proteinExistence type="inferred from homology"/>
<dbReference type="SUPFAM" id="SSF46557">
    <property type="entry name" value="GreA transcript cleavage protein, N-terminal domain"/>
    <property type="match status" value="1"/>
</dbReference>
<dbReference type="InterPro" id="IPR001437">
    <property type="entry name" value="Tscrpt_elong_fac_GreA/B_C"/>
</dbReference>
<dbReference type="FunFam" id="1.10.287.180:FF:000001">
    <property type="entry name" value="Transcription elongation factor GreA"/>
    <property type="match status" value="1"/>
</dbReference>
<evidence type="ECO:0000256" key="1">
    <source>
        <dbReference type="ARBA" id="ARBA00023015"/>
    </source>
</evidence>
<name>A0A5C1A0K7_9GAMM</name>
<keyword evidence="1 4" id="KW-0805">Transcription regulation</keyword>
<dbReference type="HAMAP" id="MF_00105">
    <property type="entry name" value="GreA_GreB"/>
    <property type="match status" value="1"/>
</dbReference>
<keyword evidence="9" id="KW-1185">Reference proteome</keyword>
<dbReference type="NCBIfam" id="TIGR01461">
    <property type="entry name" value="greB"/>
    <property type="match status" value="1"/>
</dbReference>
<evidence type="ECO:0000256" key="2">
    <source>
        <dbReference type="ARBA" id="ARBA00023125"/>
    </source>
</evidence>
<feature type="domain" description="Transcription elongation factor GreA/GreB N-terminal" evidence="7">
    <location>
        <begin position="24"/>
        <end position="93"/>
    </location>
</feature>
<dbReference type="GO" id="GO:0006354">
    <property type="term" value="P:DNA-templated transcription elongation"/>
    <property type="evidence" value="ECO:0007669"/>
    <property type="project" value="TreeGrafter"/>
</dbReference>
<dbReference type="KEGG" id="kuy:FY550_11375"/>
<dbReference type="PANTHER" id="PTHR30437">
    <property type="entry name" value="TRANSCRIPTION ELONGATION FACTOR GREA"/>
    <property type="match status" value="1"/>
</dbReference>
<dbReference type="Gene3D" id="1.10.287.180">
    <property type="entry name" value="Transcription elongation factor, GreA/GreB, N-terminal domain"/>
    <property type="match status" value="1"/>
</dbReference>
<keyword evidence="8" id="KW-0648">Protein biosynthesis</keyword>
<feature type="compositionally biased region" description="Basic and acidic residues" evidence="5">
    <location>
        <begin position="8"/>
        <end position="22"/>
    </location>
</feature>
<keyword evidence="8" id="KW-0251">Elongation factor</keyword>
<feature type="compositionally biased region" description="Basic and acidic residues" evidence="5">
    <location>
        <begin position="43"/>
        <end position="53"/>
    </location>
</feature>
<dbReference type="InterPro" id="IPR036953">
    <property type="entry name" value="GreA/GreB_C_sf"/>
</dbReference>
<protein>
    <recommendedName>
        <fullName evidence="4">Transcription elongation factor GreB</fullName>
    </recommendedName>
    <alternativeName>
        <fullName evidence="4">Transcript cleavage factor GreB</fullName>
    </alternativeName>
</protein>
<dbReference type="GO" id="GO:0032784">
    <property type="term" value="P:regulation of DNA-templated transcription elongation"/>
    <property type="evidence" value="ECO:0007669"/>
    <property type="project" value="UniProtKB-UniRule"/>
</dbReference>
<dbReference type="Pfam" id="PF01272">
    <property type="entry name" value="GreA_GreB"/>
    <property type="match status" value="1"/>
</dbReference>
<dbReference type="InterPro" id="IPR022691">
    <property type="entry name" value="Tscrpt_elong_fac_GreA/B_N"/>
</dbReference>
<dbReference type="EMBL" id="CP043420">
    <property type="protein sequence ID" value="QEL11678.1"/>
    <property type="molecule type" value="Genomic_DNA"/>
</dbReference>
<dbReference type="GO" id="GO:0070063">
    <property type="term" value="F:RNA polymerase binding"/>
    <property type="evidence" value="ECO:0007669"/>
    <property type="project" value="InterPro"/>
</dbReference>
<dbReference type="Proteomes" id="UP000322553">
    <property type="component" value="Chromosome"/>
</dbReference>
<keyword evidence="3 4" id="KW-0804">Transcription</keyword>
<evidence type="ECO:0000256" key="5">
    <source>
        <dbReference type="SAM" id="MobiDB-lite"/>
    </source>
</evidence>
<dbReference type="InterPro" id="IPR023459">
    <property type="entry name" value="Tscrpt_elong_fac_GreA/B_fam"/>
</dbReference>
<dbReference type="HAMAP" id="MF_00930">
    <property type="entry name" value="GreB"/>
    <property type="match status" value="1"/>
</dbReference>
<feature type="region of interest" description="Disordered" evidence="5">
    <location>
        <begin position="43"/>
        <end position="62"/>
    </location>
</feature>
<evidence type="ECO:0000313" key="9">
    <source>
        <dbReference type="Proteomes" id="UP000322553"/>
    </source>
</evidence>
<evidence type="ECO:0000313" key="8">
    <source>
        <dbReference type="EMBL" id="QEL11678.1"/>
    </source>
</evidence>
<reference evidence="8 9" key="1">
    <citation type="submission" date="2019-08" db="EMBL/GenBank/DDBJ databases">
        <title>Complete genome sequence of Kushneria sp. YCWA18, a halophilic phosphate-solubilizing bacterium isolated from Daqiao saltern in China.</title>
        <authorList>
            <person name="Du G.-X."/>
            <person name="Qu L.-Y."/>
        </authorList>
    </citation>
    <scope>NUCLEOTIDE SEQUENCE [LARGE SCALE GENOMIC DNA]</scope>
    <source>
        <strain evidence="8 9">YCWA18</strain>
    </source>
</reference>
<keyword evidence="2 4" id="KW-0238">DNA-binding</keyword>
<evidence type="ECO:0000256" key="4">
    <source>
        <dbReference type="HAMAP-Rule" id="MF_00930"/>
    </source>
</evidence>
<feature type="region of interest" description="Disordered" evidence="5">
    <location>
        <begin position="1"/>
        <end position="25"/>
    </location>
</feature>
<evidence type="ECO:0000256" key="3">
    <source>
        <dbReference type="ARBA" id="ARBA00023163"/>
    </source>
</evidence>
<gene>
    <name evidence="4 8" type="primary">greB</name>
    <name evidence="8" type="ORF">FY550_11375</name>
</gene>
<dbReference type="InterPro" id="IPR036805">
    <property type="entry name" value="Tscrpt_elong_fac_GreA/B_N_sf"/>
</dbReference>
<dbReference type="GO" id="GO:0003677">
    <property type="term" value="F:DNA binding"/>
    <property type="evidence" value="ECO:0007669"/>
    <property type="project" value="UniProtKB-UniRule"/>
</dbReference>
<organism evidence="8 9">
    <name type="scientific">Kushneria phosphatilytica</name>
    <dbReference type="NCBI Taxonomy" id="657387"/>
    <lineage>
        <taxon>Bacteria</taxon>
        <taxon>Pseudomonadati</taxon>
        <taxon>Pseudomonadota</taxon>
        <taxon>Gammaproteobacteria</taxon>
        <taxon>Oceanospirillales</taxon>
        <taxon>Halomonadaceae</taxon>
        <taxon>Kushneria</taxon>
    </lineage>
</organism>
<dbReference type="InterPro" id="IPR028624">
    <property type="entry name" value="Tscrpt_elong_fac_GreA/B"/>
</dbReference>
<comment type="similarity">
    <text evidence="4">Belongs to the GreA/GreB family. GreB subfamily.</text>
</comment>
<comment type="function">
    <text evidence="4">Necessary for efficient RNA polymerase transcription elongation past template-encoded arresting sites. The arresting sites in DNA have the property of trapping a certain fraction of elongating RNA polymerases that pass through, resulting in locked ternary complexes. Cleavage of the nascent transcript by cleavage factors such as GreA or GreB allows the resumption of elongation from the new 3'terminus. GreB releases sequences of up to 9 nucleotides in length.</text>
</comment>
<dbReference type="SUPFAM" id="SSF54534">
    <property type="entry name" value="FKBP-like"/>
    <property type="match status" value="1"/>
</dbReference>
<dbReference type="PIRSF" id="PIRSF006092">
    <property type="entry name" value="GreA_GreB"/>
    <property type="match status" value="1"/>
</dbReference>